<protein>
    <submittedName>
        <fullName evidence="1">Uncharacterized protein</fullName>
    </submittedName>
</protein>
<accession>A0ABU6TIS8</accession>
<dbReference type="EMBL" id="JASCZI010091048">
    <property type="protein sequence ID" value="MED6148674.1"/>
    <property type="molecule type" value="Genomic_DNA"/>
</dbReference>
<reference evidence="1 2" key="1">
    <citation type="journal article" date="2023" name="Plants (Basel)">
        <title>Bridging the Gap: Combining Genomics and Transcriptomics Approaches to Understand Stylosanthes scabra, an Orphan Legume from the Brazilian Caatinga.</title>
        <authorList>
            <person name="Ferreira-Neto J.R.C."/>
            <person name="da Silva M.D."/>
            <person name="Binneck E."/>
            <person name="de Melo N.F."/>
            <person name="da Silva R.H."/>
            <person name="de Melo A.L.T.M."/>
            <person name="Pandolfi V."/>
            <person name="Bustamante F.O."/>
            <person name="Brasileiro-Vidal A.C."/>
            <person name="Benko-Iseppon A.M."/>
        </authorList>
    </citation>
    <scope>NUCLEOTIDE SEQUENCE [LARGE SCALE GENOMIC DNA]</scope>
    <source>
        <tissue evidence="1">Leaves</tissue>
    </source>
</reference>
<gene>
    <name evidence="1" type="ORF">PIB30_055162</name>
</gene>
<evidence type="ECO:0000313" key="1">
    <source>
        <dbReference type="EMBL" id="MED6148674.1"/>
    </source>
</evidence>
<keyword evidence="2" id="KW-1185">Reference proteome</keyword>
<sequence>MKNVKLMTLKKPLMGGEPSYPHCPARICVDSYAYACPIKPINLSTGVPLTHTTPCPQQPSTLPGHPSSHAYAWIHRHMRGPPLPPFTLHTPSPSTPRRPCYA</sequence>
<comment type="caution">
    <text evidence="1">The sequence shown here is derived from an EMBL/GenBank/DDBJ whole genome shotgun (WGS) entry which is preliminary data.</text>
</comment>
<proteinExistence type="predicted"/>
<evidence type="ECO:0000313" key="2">
    <source>
        <dbReference type="Proteomes" id="UP001341840"/>
    </source>
</evidence>
<name>A0ABU6TIS8_9FABA</name>
<dbReference type="Proteomes" id="UP001341840">
    <property type="component" value="Unassembled WGS sequence"/>
</dbReference>
<organism evidence="1 2">
    <name type="scientific">Stylosanthes scabra</name>
    <dbReference type="NCBI Taxonomy" id="79078"/>
    <lineage>
        <taxon>Eukaryota</taxon>
        <taxon>Viridiplantae</taxon>
        <taxon>Streptophyta</taxon>
        <taxon>Embryophyta</taxon>
        <taxon>Tracheophyta</taxon>
        <taxon>Spermatophyta</taxon>
        <taxon>Magnoliopsida</taxon>
        <taxon>eudicotyledons</taxon>
        <taxon>Gunneridae</taxon>
        <taxon>Pentapetalae</taxon>
        <taxon>rosids</taxon>
        <taxon>fabids</taxon>
        <taxon>Fabales</taxon>
        <taxon>Fabaceae</taxon>
        <taxon>Papilionoideae</taxon>
        <taxon>50 kb inversion clade</taxon>
        <taxon>dalbergioids sensu lato</taxon>
        <taxon>Dalbergieae</taxon>
        <taxon>Pterocarpus clade</taxon>
        <taxon>Stylosanthes</taxon>
    </lineage>
</organism>